<dbReference type="AlphaFoldDB" id="A0A1X0P544"/>
<evidence type="ECO:0000256" key="2">
    <source>
        <dbReference type="ARBA" id="ARBA00004370"/>
    </source>
</evidence>
<evidence type="ECO:0000256" key="7">
    <source>
        <dbReference type="ARBA" id="ARBA00022801"/>
    </source>
</evidence>
<feature type="signal peptide" evidence="17">
    <location>
        <begin position="1"/>
        <end position="24"/>
    </location>
</feature>
<evidence type="ECO:0000256" key="17">
    <source>
        <dbReference type="RuleBase" id="RU366077"/>
    </source>
</evidence>
<feature type="compositionally biased region" description="Polar residues" evidence="18">
    <location>
        <begin position="555"/>
        <end position="602"/>
    </location>
</feature>
<gene>
    <name evidence="20" type="ORF">TM35_000053690</name>
</gene>
<evidence type="ECO:0000313" key="20">
    <source>
        <dbReference type="EMBL" id="ORC91773.1"/>
    </source>
</evidence>
<keyword evidence="7 17" id="KW-0378">Hydrolase</keyword>
<keyword evidence="11 19" id="KW-0472">Membrane</keyword>
<comment type="cofactor">
    <cofactor evidence="16 17">
        <name>Zn(2+)</name>
        <dbReference type="ChEBI" id="CHEBI:29105"/>
    </cofactor>
    <text evidence="16 17">Binds 1 zinc ion per subunit.</text>
</comment>
<feature type="region of interest" description="Disordered" evidence="18">
    <location>
        <begin position="535"/>
        <end position="602"/>
    </location>
</feature>
<evidence type="ECO:0000256" key="8">
    <source>
        <dbReference type="ARBA" id="ARBA00022833"/>
    </source>
</evidence>
<keyword evidence="4 17" id="KW-0645">Protease</keyword>
<dbReference type="GO" id="GO:0006508">
    <property type="term" value="P:proteolysis"/>
    <property type="evidence" value="ECO:0007669"/>
    <property type="project" value="UniProtKB-KW"/>
</dbReference>
<keyword evidence="19" id="KW-0812">Transmembrane</keyword>
<dbReference type="GO" id="GO:0046872">
    <property type="term" value="F:metal ion binding"/>
    <property type="evidence" value="ECO:0007669"/>
    <property type="project" value="UniProtKB-KW"/>
</dbReference>
<evidence type="ECO:0000256" key="4">
    <source>
        <dbReference type="ARBA" id="ARBA00022670"/>
    </source>
</evidence>
<keyword evidence="10 16" id="KW-0482">Metalloprotease</keyword>
<evidence type="ECO:0000256" key="10">
    <source>
        <dbReference type="ARBA" id="ARBA00023049"/>
    </source>
</evidence>
<evidence type="ECO:0000256" key="15">
    <source>
        <dbReference type="PIRSR" id="PIRSR601577-1"/>
    </source>
</evidence>
<dbReference type="Gene3D" id="3.10.170.20">
    <property type="match status" value="1"/>
</dbReference>
<keyword evidence="9" id="KW-0130">Cell adhesion</keyword>
<evidence type="ECO:0000256" key="11">
    <source>
        <dbReference type="ARBA" id="ARBA00023136"/>
    </source>
</evidence>
<keyword evidence="19" id="KW-1133">Transmembrane helix</keyword>
<name>A0A1X0P544_9TRYP</name>
<feature type="active site" evidence="15">
    <location>
        <position position="212"/>
    </location>
</feature>
<evidence type="ECO:0000256" key="9">
    <source>
        <dbReference type="ARBA" id="ARBA00022889"/>
    </source>
</evidence>
<feature type="chain" id="PRO_5023964687" description="Leishmanolysin-like peptidase" evidence="17">
    <location>
        <begin position="25"/>
        <end position="642"/>
    </location>
</feature>
<dbReference type="Proteomes" id="UP000192257">
    <property type="component" value="Unassembled WGS sequence"/>
</dbReference>
<organism evidence="20 21">
    <name type="scientific">Trypanosoma theileri</name>
    <dbReference type="NCBI Taxonomy" id="67003"/>
    <lineage>
        <taxon>Eukaryota</taxon>
        <taxon>Discoba</taxon>
        <taxon>Euglenozoa</taxon>
        <taxon>Kinetoplastea</taxon>
        <taxon>Metakinetoplastina</taxon>
        <taxon>Trypanosomatida</taxon>
        <taxon>Trypanosomatidae</taxon>
        <taxon>Trypanosoma</taxon>
    </lineage>
</organism>
<sequence length="642" mass="70992">MTRQMHVSLFLLLLLFLFVQLCSTSGILAEESAGVVQNLPQEGQGASWVYTIVTTNRTFIRINTSTLDLTKDNYCSKGEKSSKPDLNEEDDQCQGQLFLSEEMKKTFLDTILPAAIKLHADRLLVDPVEGPLKVPDFEEGSVCKNFTVPDGHRKEGVENADMVLYVAARPEEAFGVTCAYDDKSGRPVAGAINVQIYPLKMQRNNVRRVAHEIAHALGFDYKVFEKNNMVAKIESKGTKGRVVVKSNQTKKMAQKYYNCNELEGLELGYVAKAHTPAWSHLAWRNTNDDLMSSMYYYGAMHYSALTMSVFDDLPFYTVNWGMEESITWGNQSGCELFKSECKDEGATKYPGRFCDINEGEVVYSCTSDRLGFGRCKGVPEDRYTKENEKCNVAEMEHPPRGDKTSLLCSEIPMFNISGSIFDMDDSLCLDTEKYNADVVIEVRENQRETGTVSLTGICAQVSCEEGKVRVIYNGISEWQNCSKEGEIIEVKPAGLNNTITIKCPKYSEVCTIPTDGSSLLPRIEPKRLPAPAITTTTENNESHQEQGETPHTESGHTNNNSSSVPTQSAQRTQNTTGVNVSTNDNVTVPPTTEGNINKENLTSPQVKGELKIRMGMDGTPAAACVLHALFLLMAAAALAVPL</sequence>
<keyword evidence="21" id="KW-1185">Reference proteome</keyword>
<comment type="subcellular location">
    <subcellularLocation>
        <location evidence="2">Membrane</location>
    </subcellularLocation>
</comment>
<keyword evidence="12" id="KW-0865">Zymogen</keyword>
<dbReference type="GeneID" id="39982804"/>
<evidence type="ECO:0000256" key="13">
    <source>
        <dbReference type="ARBA" id="ARBA00023157"/>
    </source>
</evidence>
<dbReference type="PRINTS" id="PR00782">
    <property type="entry name" value="LSHMANOLYSIN"/>
</dbReference>
<keyword evidence="13" id="KW-1015">Disulfide bond</keyword>
<dbReference type="GO" id="GO:0004222">
    <property type="term" value="F:metalloendopeptidase activity"/>
    <property type="evidence" value="ECO:0007669"/>
    <property type="project" value="UniProtKB-UniRule"/>
</dbReference>
<evidence type="ECO:0000256" key="1">
    <source>
        <dbReference type="ARBA" id="ARBA00001249"/>
    </source>
</evidence>
<dbReference type="Gene3D" id="2.30.34.10">
    <property type="entry name" value="Leishmanolysin domain 4"/>
    <property type="match status" value="1"/>
</dbReference>
<dbReference type="EMBL" id="NBCO01000005">
    <property type="protein sequence ID" value="ORC91773.1"/>
    <property type="molecule type" value="Genomic_DNA"/>
</dbReference>
<dbReference type="GO" id="GO:0005737">
    <property type="term" value="C:cytoplasm"/>
    <property type="evidence" value="ECO:0007669"/>
    <property type="project" value="TreeGrafter"/>
</dbReference>
<dbReference type="Pfam" id="PF01457">
    <property type="entry name" value="Peptidase_M8"/>
    <property type="match status" value="1"/>
</dbReference>
<feature type="binding site" evidence="16">
    <location>
        <position position="211"/>
    </location>
    <ligand>
        <name>Zn(2+)</name>
        <dbReference type="ChEBI" id="CHEBI:29105"/>
        <note>catalytic</note>
    </ligand>
</feature>
<comment type="catalytic activity">
    <reaction evidence="1">
        <text>Preference for hydrophobic residues at P1 and P1' and basic residues at P2' and P3'. A model nonapeptide is cleaved at -Ala-Tyr-|-Leu-Lys-Lys-.</text>
        <dbReference type="EC" id="3.4.24.36"/>
    </reaction>
</comment>
<dbReference type="GO" id="GO:0007155">
    <property type="term" value="P:cell adhesion"/>
    <property type="evidence" value="ECO:0007669"/>
    <property type="project" value="UniProtKB-KW"/>
</dbReference>
<dbReference type="SUPFAM" id="SSF55486">
    <property type="entry name" value="Metalloproteases ('zincins'), catalytic domain"/>
    <property type="match status" value="1"/>
</dbReference>
<accession>A0A1X0P544</accession>
<reference evidence="20 21" key="1">
    <citation type="submission" date="2017-03" db="EMBL/GenBank/DDBJ databases">
        <title>An alternative strategy for trypanosome survival in the mammalian bloodstream revealed through genome and transcriptome analysis of the ubiquitous bovine parasite Trypanosoma (Megatrypanum) theileri.</title>
        <authorList>
            <person name="Kelly S."/>
            <person name="Ivens A."/>
            <person name="Mott A."/>
            <person name="O'Neill E."/>
            <person name="Emms D."/>
            <person name="Macleod O."/>
            <person name="Voorheis P."/>
            <person name="Matthews J."/>
            <person name="Matthews K."/>
            <person name="Carrington M."/>
        </authorList>
    </citation>
    <scope>NUCLEOTIDE SEQUENCE [LARGE SCALE GENOMIC DNA]</scope>
    <source>
        <strain evidence="20">Edinburgh</strain>
    </source>
</reference>
<feature type="binding site" evidence="16">
    <location>
        <position position="215"/>
    </location>
    <ligand>
        <name>Zn(2+)</name>
        <dbReference type="ChEBI" id="CHEBI:29105"/>
        <note>catalytic</note>
    </ligand>
</feature>
<evidence type="ECO:0000256" key="3">
    <source>
        <dbReference type="ARBA" id="ARBA00005860"/>
    </source>
</evidence>
<evidence type="ECO:0000313" key="21">
    <source>
        <dbReference type="Proteomes" id="UP000192257"/>
    </source>
</evidence>
<keyword evidence="14" id="KW-0325">Glycoprotein</keyword>
<dbReference type="VEuPathDB" id="TriTrypDB:TM35_000053690"/>
<feature type="transmembrane region" description="Helical" evidence="19">
    <location>
        <begin position="620"/>
        <end position="640"/>
    </location>
</feature>
<comment type="similarity">
    <text evidence="3 17">Belongs to the peptidase M8 family.</text>
</comment>
<evidence type="ECO:0000256" key="19">
    <source>
        <dbReference type="SAM" id="Phobius"/>
    </source>
</evidence>
<proteinExistence type="inferred from homology"/>
<keyword evidence="6 17" id="KW-0732">Signal</keyword>
<feature type="binding site" evidence="16">
    <location>
        <position position="280"/>
    </location>
    <ligand>
        <name>Zn(2+)</name>
        <dbReference type="ChEBI" id="CHEBI:29105"/>
        <note>catalytic</note>
    </ligand>
</feature>
<evidence type="ECO:0000256" key="14">
    <source>
        <dbReference type="ARBA" id="ARBA00023180"/>
    </source>
</evidence>
<dbReference type="GO" id="GO:0016020">
    <property type="term" value="C:membrane"/>
    <property type="evidence" value="ECO:0007669"/>
    <property type="project" value="UniProtKB-SubCell"/>
</dbReference>
<dbReference type="EC" id="3.4.24.-" evidence="17"/>
<feature type="compositionally biased region" description="Basic and acidic residues" evidence="18">
    <location>
        <begin position="540"/>
        <end position="554"/>
    </location>
</feature>
<evidence type="ECO:0000256" key="5">
    <source>
        <dbReference type="ARBA" id="ARBA00022723"/>
    </source>
</evidence>
<dbReference type="OrthoDB" id="251630at2759"/>
<keyword evidence="5 16" id="KW-0479">Metal-binding</keyword>
<protein>
    <recommendedName>
        <fullName evidence="17">Leishmanolysin-like peptidase</fullName>
        <ecNumber evidence="17">3.4.24.-</ecNumber>
    </recommendedName>
</protein>
<comment type="caution">
    <text evidence="20">The sequence shown here is derived from an EMBL/GenBank/DDBJ whole genome shotgun (WGS) entry which is preliminary data.</text>
</comment>
<keyword evidence="8 16" id="KW-0862">Zinc</keyword>
<evidence type="ECO:0000256" key="18">
    <source>
        <dbReference type="SAM" id="MobiDB-lite"/>
    </source>
</evidence>
<evidence type="ECO:0000256" key="16">
    <source>
        <dbReference type="PIRSR" id="PIRSR601577-2"/>
    </source>
</evidence>
<dbReference type="PANTHER" id="PTHR10942">
    <property type="entry name" value="LEISHMANOLYSIN-LIKE PEPTIDASE"/>
    <property type="match status" value="1"/>
</dbReference>
<dbReference type="PANTHER" id="PTHR10942:SF0">
    <property type="entry name" value="LEISHMANOLYSIN-LIKE PEPTIDASE"/>
    <property type="match status" value="1"/>
</dbReference>
<dbReference type="Gene3D" id="3.90.132.10">
    <property type="entry name" value="Leishmanolysin , domain 2"/>
    <property type="match status" value="1"/>
</dbReference>
<dbReference type="InterPro" id="IPR001577">
    <property type="entry name" value="Peptidase_M8"/>
</dbReference>
<evidence type="ECO:0000256" key="6">
    <source>
        <dbReference type="ARBA" id="ARBA00022729"/>
    </source>
</evidence>
<evidence type="ECO:0000256" key="12">
    <source>
        <dbReference type="ARBA" id="ARBA00023145"/>
    </source>
</evidence>
<dbReference type="RefSeq" id="XP_028885839.1">
    <property type="nucleotide sequence ID" value="XM_029023024.1"/>
</dbReference>